<reference evidence="3" key="1">
    <citation type="journal article" date="2007" name="Nature">
        <title>The grapevine genome sequence suggests ancestral hexaploidization in major angiosperm phyla.</title>
        <authorList>
            <consortium name="The French-Italian Public Consortium for Grapevine Genome Characterization."/>
            <person name="Jaillon O."/>
            <person name="Aury J.-M."/>
            <person name="Noel B."/>
            <person name="Policriti A."/>
            <person name="Clepet C."/>
            <person name="Casagrande A."/>
            <person name="Choisne N."/>
            <person name="Aubourg S."/>
            <person name="Vitulo N."/>
            <person name="Jubin C."/>
            <person name="Vezzi A."/>
            <person name="Legeai F."/>
            <person name="Hugueney P."/>
            <person name="Dasilva C."/>
            <person name="Horner D."/>
            <person name="Mica E."/>
            <person name="Jublot D."/>
            <person name="Poulain J."/>
            <person name="Bruyere C."/>
            <person name="Billault A."/>
            <person name="Segurens B."/>
            <person name="Gouyvenoux M."/>
            <person name="Ugarte E."/>
            <person name="Cattonaro F."/>
            <person name="Anthouard V."/>
            <person name="Vico V."/>
            <person name="Del Fabbro C."/>
            <person name="Alaux M."/>
            <person name="Di Gaspero G."/>
            <person name="Dumas V."/>
            <person name="Felice N."/>
            <person name="Paillard S."/>
            <person name="Juman I."/>
            <person name="Moroldo M."/>
            <person name="Scalabrin S."/>
            <person name="Canaguier A."/>
            <person name="Le Clainche I."/>
            <person name="Malacrida G."/>
            <person name="Durand E."/>
            <person name="Pesole G."/>
            <person name="Laucou V."/>
            <person name="Chatelet P."/>
            <person name="Merdinoglu D."/>
            <person name="Delledonne M."/>
            <person name="Pezzotti M."/>
            <person name="Lecharny A."/>
            <person name="Scarpelli C."/>
            <person name="Artiguenave F."/>
            <person name="Pe M.E."/>
            <person name="Valle G."/>
            <person name="Morgante M."/>
            <person name="Caboche M."/>
            <person name="Adam-Blondon A.-F."/>
            <person name="Weissenbach J."/>
            <person name="Quetier F."/>
            <person name="Wincker P."/>
        </authorList>
    </citation>
    <scope>NUCLEOTIDE SEQUENCE [LARGE SCALE GENOMIC DNA]</scope>
    <source>
        <strain evidence="3">cv. Pinot noir / PN40024</strain>
    </source>
</reference>
<keyword evidence="3" id="KW-1185">Reference proteome</keyword>
<dbReference type="HOGENOM" id="CLU_3300422_0_0_1"/>
<protein>
    <submittedName>
        <fullName evidence="1">Uncharacterized protein</fullName>
    </submittedName>
</protein>
<dbReference type="PaxDb" id="29760-VIT_00s0276g00030.t01"/>
<dbReference type="EMBL" id="FN596248">
    <property type="protein sequence ID" value="CBI34035.3"/>
    <property type="molecule type" value="Genomic_DNA"/>
</dbReference>
<evidence type="ECO:0000313" key="3">
    <source>
        <dbReference type="Proteomes" id="UP000009183"/>
    </source>
</evidence>
<dbReference type="Proteomes" id="UP000009183">
    <property type="component" value="Unassembled WGS sequence, unordered"/>
</dbReference>
<proteinExistence type="predicted"/>
<gene>
    <name evidence="1" type="ordered locus">VIT_03s0017g00720</name>
    <name evidence="2" type="ORF">VIT_00s0276g00030</name>
</gene>
<dbReference type="EMBL" id="FN596778">
    <property type="protein sequence ID" value="CBI40987.3"/>
    <property type="molecule type" value="Genomic_DNA"/>
</dbReference>
<evidence type="ECO:0000313" key="2">
    <source>
        <dbReference type="EMBL" id="CBI40987.3"/>
    </source>
</evidence>
<dbReference type="Proteomes" id="UP000009183">
    <property type="component" value="Chromosome 3"/>
</dbReference>
<name>D6CH19_VITVI</name>
<sequence>MVQEELIMHSCSSELMGFVPFGLKMYAPEAFNKNVFLLIS</sequence>
<accession>D6CH19</accession>
<reference evidence="1" key="2">
    <citation type="submission" date="2011-05" db="EMBL/GenBank/DDBJ databases">
        <title>High quality assembly and annotation of grapevine genome.</title>
        <authorList>
            <person name="Vitulo N."/>
            <person name="Olivier J."/>
            <person name="Forcato C."/>
            <person name="Albiero A."/>
            <person name="D'Angelo M."/>
            <person name="Zimbello R."/>
            <person name="Schiavon R."/>
            <person name="Rigobello C."/>
            <person name="Policriti A."/>
            <person name="Clepet C."/>
            <person name="Casagrande A."/>
            <person name="Choisne N."/>
            <person name="Vezzi A."/>
            <person name="Hugueney P."/>
            <person name="Horner D."/>
            <person name="Mica E."/>
            <person name="Cattonaro F."/>
            <person name="Del Fabbro C."/>
            <person name="Alaux M."/>
            <person name="Di Gaspero G."/>
            <person name="Scalabrin S."/>
            <person name="Pesole G."/>
            <person name="Delledonne M."/>
            <person name="Pezzotti M."/>
            <person name="Pe E.M."/>
            <person name="Caboche M."/>
            <person name="Adam-Blondon A.-F."/>
            <person name="Weissenbach J."/>
            <person name="Quetier F."/>
            <person name="Wincker P."/>
            <person name="Morgante M."/>
            <person name="Valle G."/>
        </authorList>
    </citation>
    <scope>NUCLEOTIDE SEQUENCE</scope>
</reference>
<dbReference type="AlphaFoldDB" id="D6CH19"/>
<evidence type="ECO:0000313" key="1">
    <source>
        <dbReference type="EMBL" id="CBI34035.3"/>
    </source>
</evidence>
<organism evidence="1 3">
    <name type="scientific">Vitis vinifera</name>
    <name type="common">Grape</name>
    <dbReference type="NCBI Taxonomy" id="29760"/>
    <lineage>
        <taxon>Eukaryota</taxon>
        <taxon>Viridiplantae</taxon>
        <taxon>Streptophyta</taxon>
        <taxon>Embryophyta</taxon>
        <taxon>Tracheophyta</taxon>
        <taxon>Spermatophyta</taxon>
        <taxon>Magnoliopsida</taxon>
        <taxon>eudicotyledons</taxon>
        <taxon>Gunneridae</taxon>
        <taxon>Pentapetalae</taxon>
        <taxon>rosids</taxon>
        <taxon>Vitales</taxon>
        <taxon>Vitaceae</taxon>
        <taxon>Viteae</taxon>
        <taxon>Vitis</taxon>
    </lineage>
</organism>